<evidence type="ECO:0000313" key="1">
    <source>
        <dbReference type="Proteomes" id="UP000095281"/>
    </source>
</evidence>
<dbReference type="AlphaFoldDB" id="A0A1I8BNX4"/>
<evidence type="ECO:0000313" key="2">
    <source>
        <dbReference type="WBParaSite" id="MhA1_Contig36.frz3.gene13"/>
    </source>
</evidence>
<keyword evidence="1" id="KW-1185">Reference proteome</keyword>
<name>A0A1I8BNX4_MELHA</name>
<dbReference type="WBParaSite" id="MhA1_Contig36.frz3.gene13">
    <property type="protein sequence ID" value="MhA1_Contig36.frz3.gene13"/>
    <property type="gene ID" value="MhA1_Contig36.frz3.gene13"/>
</dbReference>
<organism evidence="1 2">
    <name type="scientific">Meloidogyne hapla</name>
    <name type="common">Root-knot nematode worm</name>
    <dbReference type="NCBI Taxonomy" id="6305"/>
    <lineage>
        <taxon>Eukaryota</taxon>
        <taxon>Metazoa</taxon>
        <taxon>Ecdysozoa</taxon>
        <taxon>Nematoda</taxon>
        <taxon>Chromadorea</taxon>
        <taxon>Rhabditida</taxon>
        <taxon>Tylenchina</taxon>
        <taxon>Tylenchomorpha</taxon>
        <taxon>Tylenchoidea</taxon>
        <taxon>Meloidogynidae</taxon>
        <taxon>Meloidogyninae</taxon>
        <taxon>Meloidogyne</taxon>
    </lineage>
</organism>
<protein>
    <submittedName>
        <fullName evidence="2">Uncharacterized protein</fullName>
    </submittedName>
</protein>
<accession>A0A1I8BNX4</accession>
<reference evidence="2" key="1">
    <citation type="submission" date="2016-11" db="UniProtKB">
        <authorList>
            <consortium name="WormBaseParasite"/>
        </authorList>
    </citation>
    <scope>IDENTIFICATION</scope>
</reference>
<dbReference type="Proteomes" id="UP000095281">
    <property type="component" value="Unplaced"/>
</dbReference>
<sequence length="153" mass="17592">MSKREQGCPSTLTDIFSSSIQNGSNYHFNCEENEIIINFNKNHYLLKFLELEDAENFVDNTTSNFTQNVLMDCREMKNNECQMALCHCDILFDKAGMKILVLLLRRALGINPIRLLIFLGLEGSLDQCFAGRTSFRPRSRPHTLVRGREQGKK</sequence>
<proteinExistence type="predicted"/>